<feature type="transmembrane region" description="Helical" evidence="10">
    <location>
        <begin position="186"/>
        <end position="202"/>
    </location>
</feature>
<evidence type="ECO:0000256" key="6">
    <source>
        <dbReference type="ARBA" id="ARBA00023136"/>
    </source>
</evidence>
<dbReference type="AlphaFoldDB" id="A0A328A3W0"/>
<evidence type="ECO:0000256" key="4">
    <source>
        <dbReference type="ARBA" id="ARBA00022692"/>
    </source>
</evidence>
<feature type="transmembrane region" description="Helical" evidence="10">
    <location>
        <begin position="307"/>
        <end position="327"/>
    </location>
</feature>
<keyword evidence="6 10" id="KW-0472">Membrane</keyword>
<feature type="transmembrane region" description="Helical" evidence="10">
    <location>
        <begin position="245"/>
        <end position="263"/>
    </location>
</feature>
<accession>A0A328A3W0</accession>
<feature type="transmembrane region" description="Helical" evidence="10">
    <location>
        <begin position="12"/>
        <end position="31"/>
    </location>
</feature>
<protein>
    <recommendedName>
        <fullName evidence="7">Probable poly-beta-1,6-N-acetyl-D-glucosamine export protein</fullName>
    </recommendedName>
    <alternativeName>
        <fullName evidence="9">Biofilm polysaccharide intercellular adhesin export protein</fullName>
    </alternativeName>
    <alternativeName>
        <fullName evidence="8">Intercellular adhesion protein C</fullName>
    </alternativeName>
</protein>
<evidence type="ECO:0000256" key="3">
    <source>
        <dbReference type="ARBA" id="ARBA00022475"/>
    </source>
</evidence>
<name>A0A328A3W0_9STAP</name>
<comment type="subcellular location">
    <subcellularLocation>
        <location evidence="1">Cell membrane</location>
        <topology evidence="1">Multi-pass membrane protein</topology>
    </subcellularLocation>
</comment>
<feature type="transmembrane region" description="Helical" evidence="10">
    <location>
        <begin position="214"/>
        <end position="233"/>
    </location>
</feature>
<organism evidence="12 13">
    <name type="scientific">Macrococcoides bohemicum</name>
    <dbReference type="NCBI Taxonomy" id="1903056"/>
    <lineage>
        <taxon>Bacteria</taxon>
        <taxon>Bacillati</taxon>
        <taxon>Bacillota</taxon>
        <taxon>Bacilli</taxon>
        <taxon>Bacillales</taxon>
        <taxon>Staphylococcaceae</taxon>
        <taxon>Macrococcoides</taxon>
    </lineage>
</organism>
<proteinExistence type="inferred from homology"/>
<evidence type="ECO:0000256" key="7">
    <source>
        <dbReference type="ARBA" id="ARBA00041028"/>
    </source>
</evidence>
<feature type="transmembrane region" description="Helical" evidence="10">
    <location>
        <begin position="275"/>
        <end position="295"/>
    </location>
</feature>
<keyword evidence="5 10" id="KW-1133">Transmembrane helix</keyword>
<dbReference type="PANTHER" id="PTHR40074:SF2">
    <property type="entry name" value="O-ACETYLTRANSFERASE WECH"/>
    <property type="match status" value="1"/>
</dbReference>
<keyword evidence="4 10" id="KW-0812">Transmembrane</keyword>
<sequence>MKKYRLELNYVRVILCVLIVITHVLTEYTNAHSNNAAQLETLYWIRMLLIFGTPGFLMLTQLIFTLNLQGIPNNYLRRRLQYVFIPYIVMGAFYSYSEAIYLRKPFITQFVENVLKGQWYGYFILIILKFFILNVLITKLWPKLLSSRTAVVIAILINIVYLYVYHHNAMVGDWIDNSYFFEGNTVLFGWIGYYFVGSYLGSHYERLKAYFEDYGLFFIGITVLAFILFVMTGDHSFTDVTSNNEYIMLYCMSAFYCIIHFSIKVQGMLLEAVTLISTYSFFIYLFHPVILQYVYAYTERFEGSTLLFMLFSVLLTFGACIGVGSLLRTFNIFKYVMGTQPYR</sequence>
<reference evidence="12 13" key="1">
    <citation type="journal article" date="2018" name="Front. Microbiol.">
        <title>Description and Comparative Genomics of Macrococcus caseolyticus subsp. hominis subsp. nov., Macrococcus goetzii sp. nov., Macrococcus epidermidis sp. nov., and Macrococcus bohemicus sp. nov., Novel Macrococci From Human Clinical Material With Virulence Potential and Suspected Uptake of Foreign DNA by Natural Transformation.</title>
        <authorList>
            <person name="Maslanova I."/>
            <person name="Wertheimer Z."/>
            <person name="Sedlacek I."/>
            <person name="Svec P."/>
            <person name="Indrakova A."/>
            <person name="Kovarovic V."/>
            <person name="Schumann P."/>
            <person name="Sproer C."/>
            <person name="Kralova S."/>
            <person name="Sedo O."/>
            <person name="Kristofova L."/>
            <person name="Vrbovska V."/>
            <person name="Fuzik T."/>
            <person name="Petras P."/>
            <person name="Zdrahal Z."/>
            <person name="Ruzickova V."/>
            <person name="Doskar J."/>
            <person name="Pantucek R."/>
        </authorList>
    </citation>
    <scope>NUCLEOTIDE SEQUENCE [LARGE SCALE GENOMIC DNA]</scope>
    <source>
        <strain evidence="12 13">03/115</strain>
    </source>
</reference>
<dbReference type="OrthoDB" id="65129at2"/>
<dbReference type="Pfam" id="PF01757">
    <property type="entry name" value="Acyl_transf_3"/>
    <property type="match status" value="1"/>
</dbReference>
<comment type="caution">
    <text evidence="12">The sequence shown here is derived from an EMBL/GenBank/DDBJ whole genome shotgun (WGS) entry which is preliminary data.</text>
</comment>
<evidence type="ECO:0000256" key="10">
    <source>
        <dbReference type="SAM" id="Phobius"/>
    </source>
</evidence>
<dbReference type="InterPro" id="IPR002656">
    <property type="entry name" value="Acyl_transf_3_dom"/>
</dbReference>
<evidence type="ECO:0000256" key="8">
    <source>
        <dbReference type="ARBA" id="ARBA00042402"/>
    </source>
</evidence>
<evidence type="ECO:0000259" key="11">
    <source>
        <dbReference type="Pfam" id="PF01757"/>
    </source>
</evidence>
<comment type="similarity">
    <text evidence="2">Belongs to the acyltransferase 3 family.</text>
</comment>
<evidence type="ECO:0000313" key="13">
    <source>
        <dbReference type="Proteomes" id="UP000249579"/>
    </source>
</evidence>
<dbReference type="GO" id="GO:0016413">
    <property type="term" value="F:O-acetyltransferase activity"/>
    <property type="evidence" value="ECO:0007669"/>
    <property type="project" value="TreeGrafter"/>
</dbReference>
<dbReference type="GO" id="GO:0009246">
    <property type="term" value="P:enterobacterial common antigen biosynthetic process"/>
    <property type="evidence" value="ECO:0007669"/>
    <property type="project" value="TreeGrafter"/>
</dbReference>
<evidence type="ECO:0000313" key="12">
    <source>
        <dbReference type="EMBL" id="RAK49213.1"/>
    </source>
</evidence>
<dbReference type="Proteomes" id="UP000249579">
    <property type="component" value="Unassembled WGS sequence"/>
</dbReference>
<evidence type="ECO:0000256" key="1">
    <source>
        <dbReference type="ARBA" id="ARBA00004651"/>
    </source>
</evidence>
<feature type="transmembrane region" description="Helical" evidence="10">
    <location>
        <begin position="149"/>
        <end position="166"/>
    </location>
</feature>
<evidence type="ECO:0000256" key="5">
    <source>
        <dbReference type="ARBA" id="ARBA00022989"/>
    </source>
</evidence>
<dbReference type="PANTHER" id="PTHR40074">
    <property type="entry name" value="O-ACETYLTRANSFERASE WECH"/>
    <property type="match status" value="1"/>
</dbReference>
<feature type="domain" description="Acyltransferase 3" evidence="11">
    <location>
        <begin position="7"/>
        <end position="321"/>
    </location>
</feature>
<gene>
    <name evidence="12" type="ORF">BHX94_07630</name>
</gene>
<feature type="transmembrane region" description="Helical" evidence="10">
    <location>
        <begin position="80"/>
        <end position="97"/>
    </location>
</feature>
<keyword evidence="3" id="KW-1003">Cell membrane</keyword>
<dbReference type="EMBL" id="PZJG01000004">
    <property type="protein sequence ID" value="RAK49213.1"/>
    <property type="molecule type" value="Genomic_DNA"/>
</dbReference>
<dbReference type="RefSeq" id="WP_111745759.1">
    <property type="nucleotide sequence ID" value="NZ_JBHSQY010000012.1"/>
</dbReference>
<evidence type="ECO:0000256" key="2">
    <source>
        <dbReference type="ARBA" id="ARBA00007400"/>
    </source>
</evidence>
<evidence type="ECO:0000256" key="9">
    <source>
        <dbReference type="ARBA" id="ARBA00042839"/>
    </source>
</evidence>
<dbReference type="GO" id="GO:0005886">
    <property type="term" value="C:plasma membrane"/>
    <property type="evidence" value="ECO:0007669"/>
    <property type="project" value="UniProtKB-SubCell"/>
</dbReference>
<feature type="transmembrane region" description="Helical" evidence="10">
    <location>
        <begin position="117"/>
        <end position="137"/>
    </location>
</feature>
<feature type="transmembrane region" description="Helical" evidence="10">
    <location>
        <begin position="43"/>
        <end position="68"/>
    </location>
</feature>